<evidence type="ECO:0008006" key="4">
    <source>
        <dbReference type="Google" id="ProtNLM"/>
    </source>
</evidence>
<dbReference type="PROSITE" id="PS50005">
    <property type="entry name" value="TPR"/>
    <property type="match status" value="1"/>
</dbReference>
<dbReference type="SUPFAM" id="SSF48452">
    <property type="entry name" value="TPR-like"/>
    <property type="match status" value="1"/>
</dbReference>
<sequence>MDEKGYRLLRNSAIVLTIAWVGWTLYASGPKPSAAEQELAAATRYLEDGQLRQALDIFSSVYREQPDNTGALRGQAQALMRMGIRQSAEAGRLDPAGQAEQIAALQQQASERLRQSLALYDQAIEQEAARGVDEKNRRAQGVALANRGIVRDQLGDYAGALADYREALRLEPKLAEGPGLLTRFLRNQAERPPSIADRARYIAEQLAKPASERLLRLPERDMEQRAYRLD</sequence>
<evidence type="ECO:0000256" key="1">
    <source>
        <dbReference type="PROSITE-ProRule" id="PRU00339"/>
    </source>
</evidence>
<accession>A0A0F7JZX4</accession>
<dbReference type="AlphaFoldDB" id="A0A0F7JZX4"/>
<dbReference type="Pfam" id="PF00515">
    <property type="entry name" value="TPR_1"/>
    <property type="match status" value="1"/>
</dbReference>
<organism evidence="2 3">
    <name type="scientific">Sedimenticola thiotaurini</name>
    <dbReference type="NCBI Taxonomy" id="1543721"/>
    <lineage>
        <taxon>Bacteria</taxon>
        <taxon>Pseudomonadati</taxon>
        <taxon>Pseudomonadota</taxon>
        <taxon>Gammaproteobacteria</taxon>
        <taxon>Chromatiales</taxon>
        <taxon>Sedimenticolaceae</taxon>
        <taxon>Sedimenticola</taxon>
    </lineage>
</organism>
<gene>
    <name evidence="2" type="ORF">AAY24_17740</name>
</gene>
<dbReference type="InterPro" id="IPR019734">
    <property type="entry name" value="TPR_rpt"/>
</dbReference>
<proteinExistence type="predicted"/>
<dbReference type="KEGG" id="seds:AAY24_17740"/>
<evidence type="ECO:0000313" key="2">
    <source>
        <dbReference type="EMBL" id="AKH21876.1"/>
    </source>
</evidence>
<dbReference type="RefSeq" id="WP_046860797.1">
    <property type="nucleotide sequence ID" value="NZ_CP011412.1"/>
</dbReference>
<feature type="repeat" description="TPR" evidence="1">
    <location>
        <begin position="141"/>
        <end position="174"/>
    </location>
</feature>
<keyword evidence="3" id="KW-1185">Reference proteome</keyword>
<dbReference type="InterPro" id="IPR011990">
    <property type="entry name" value="TPR-like_helical_dom_sf"/>
</dbReference>
<protein>
    <recommendedName>
        <fullName evidence="4">Tetratricopeptide repeat protein</fullName>
    </recommendedName>
</protein>
<evidence type="ECO:0000313" key="3">
    <source>
        <dbReference type="Proteomes" id="UP000034410"/>
    </source>
</evidence>
<dbReference type="Proteomes" id="UP000034410">
    <property type="component" value="Chromosome"/>
</dbReference>
<dbReference type="OrthoDB" id="7058572at2"/>
<dbReference type="SMART" id="SM00028">
    <property type="entry name" value="TPR"/>
    <property type="match status" value="2"/>
</dbReference>
<name>A0A0F7JZX4_9GAMM</name>
<dbReference type="EMBL" id="CP011412">
    <property type="protein sequence ID" value="AKH21876.1"/>
    <property type="molecule type" value="Genomic_DNA"/>
</dbReference>
<reference evidence="2 3" key="1">
    <citation type="journal article" date="2015" name="Genome Announc.">
        <title>Complete Genome Sequence of Sedimenticola thiotaurini Strain SIP-G1, a Polyphosphate- and Polyhydroxyalkanoate-Accumulating Sulfur-Oxidizing Gammaproteobacterium Isolated from Salt Marsh Sediments.</title>
        <authorList>
            <person name="Flood B.E."/>
            <person name="Jones D.S."/>
            <person name="Bailey J.V."/>
        </authorList>
    </citation>
    <scope>NUCLEOTIDE SEQUENCE [LARGE SCALE GENOMIC DNA]</scope>
    <source>
        <strain evidence="2 3">SIP-G1</strain>
    </source>
</reference>
<dbReference type="Gene3D" id="1.25.40.10">
    <property type="entry name" value="Tetratricopeptide repeat domain"/>
    <property type="match status" value="1"/>
</dbReference>
<keyword evidence="1" id="KW-0802">TPR repeat</keyword>